<dbReference type="RefSeq" id="WP_006681519.1">
    <property type="nucleotide sequence ID" value="NZ_JH815209.1"/>
</dbReference>
<dbReference type="STRING" id="883077.HMPREF9241_01315"/>
<dbReference type="Proteomes" id="UP000003994">
    <property type="component" value="Unassembled WGS sequence"/>
</dbReference>
<comment type="caution">
    <text evidence="2">The sequence shown here is derived from an EMBL/GenBank/DDBJ whole genome shotgun (WGS) entry which is preliminary data.</text>
</comment>
<dbReference type="eggNOG" id="ENOG50332N8">
    <property type="taxonomic scope" value="Bacteria"/>
</dbReference>
<protein>
    <recommendedName>
        <fullName evidence="1">DUF4357 domain-containing protein</fullName>
    </recommendedName>
</protein>
<accession>K0YQI7</accession>
<evidence type="ECO:0000259" key="1">
    <source>
        <dbReference type="Pfam" id="PF14267"/>
    </source>
</evidence>
<organism evidence="2 3">
    <name type="scientific">Schaalia turicensis ACS-279-V-Col4</name>
    <dbReference type="NCBI Taxonomy" id="883077"/>
    <lineage>
        <taxon>Bacteria</taxon>
        <taxon>Bacillati</taxon>
        <taxon>Actinomycetota</taxon>
        <taxon>Actinomycetes</taxon>
        <taxon>Actinomycetales</taxon>
        <taxon>Actinomycetaceae</taxon>
        <taxon>Schaalia</taxon>
    </lineage>
</organism>
<dbReference type="HOGENOM" id="CLU_1425234_0_0_11"/>
<dbReference type="InterPro" id="IPR025579">
    <property type="entry name" value="DUF4357"/>
</dbReference>
<keyword evidence="3" id="KW-1185">Reference proteome</keyword>
<gene>
    <name evidence="2" type="ORF">HMPREF9241_01315</name>
</gene>
<dbReference type="Pfam" id="PF14267">
    <property type="entry name" value="DUF4357"/>
    <property type="match status" value="1"/>
</dbReference>
<evidence type="ECO:0000313" key="2">
    <source>
        <dbReference type="EMBL" id="EJZ85771.1"/>
    </source>
</evidence>
<name>K0YQI7_9ACTO</name>
<sequence>MISLETSTMQLIGGDLDGIRICRVEGESLVTSVIPRDNLLEAKQLPDIPPRGICYLLDEDHGNLNRVYTGQTTQGVTRLDAHKARKSIWNRAIIFLDHEASIDRGVLDALEATSISSITSHGSYETDNANIPHSQIGPDKEESSILEDNLEFNSPSATAVFALGGRRNGWTEWINTSGDTLEAVYRKGMG</sequence>
<reference evidence="2 3" key="1">
    <citation type="submission" date="2012-07" db="EMBL/GenBank/DDBJ databases">
        <title>The Genome Sequence of Actinomyces turicensis ACS-279-V-COL4.</title>
        <authorList>
            <consortium name="The Broad Institute Genome Sequencing Platform"/>
            <person name="Earl A."/>
            <person name="Ward D."/>
            <person name="Feldgarden M."/>
            <person name="Gevers D."/>
            <person name="Saerens B."/>
            <person name="Vaneechoutte M."/>
            <person name="Walker B."/>
            <person name="Young S.K."/>
            <person name="Zeng Q."/>
            <person name="Gargeya S."/>
            <person name="Fitzgerald M."/>
            <person name="Haas B."/>
            <person name="Abouelleil A."/>
            <person name="Alvarado L."/>
            <person name="Arachchi H.M."/>
            <person name="Berlin A."/>
            <person name="Chapman S.B."/>
            <person name="Goldberg J."/>
            <person name="Griggs A."/>
            <person name="Gujja S."/>
            <person name="Hansen M."/>
            <person name="Howarth C."/>
            <person name="Imamovic A."/>
            <person name="Larimer J."/>
            <person name="McCowen C."/>
            <person name="Montmayeur A."/>
            <person name="Murphy C."/>
            <person name="Neiman D."/>
            <person name="Pearson M."/>
            <person name="Priest M."/>
            <person name="Roberts A."/>
            <person name="Saif S."/>
            <person name="Shea T."/>
            <person name="Sisk P."/>
            <person name="Sykes S."/>
            <person name="Wortman J."/>
            <person name="Nusbaum C."/>
            <person name="Birren B."/>
        </authorList>
    </citation>
    <scope>NUCLEOTIDE SEQUENCE [LARGE SCALE GENOMIC DNA]</scope>
    <source>
        <strain evidence="2 3">ACS-279-V-Col4</strain>
    </source>
</reference>
<dbReference type="PATRIC" id="fig|883077.3.peg.1329"/>
<evidence type="ECO:0000313" key="3">
    <source>
        <dbReference type="Proteomes" id="UP000003994"/>
    </source>
</evidence>
<proteinExistence type="predicted"/>
<dbReference type="AlphaFoldDB" id="K0YQI7"/>
<feature type="domain" description="DUF4357" evidence="1">
    <location>
        <begin position="140"/>
        <end position="181"/>
    </location>
</feature>
<dbReference type="EMBL" id="AGWQ01000007">
    <property type="protein sequence ID" value="EJZ85771.1"/>
    <property type="molecule type" value="Genomic_DNA"/>
</dbReference>